<comment type="caution">
    <text evidence="1">The sequence shown here is derived from an EMBL/GenBank/DDBJ whole genome shotgun (WGS) entry which is preliminary data.</text>
</comment>
<evidence type="ECO:0000313" key="2">
    <source>
        <dbReference type="Proteomes" id="UP000220527"/>
    </source>
</evidence>
<keyword evidence="2" id="KW-1185">Reference proteome</keyword>
<dbReference type="Proteomes" id="UP000220527">
    <property type="component" value="Unassembled WGS sequence"/>
</dbReference>
<dbReference type="EMBL" id="NQWI01000159">
    <property type="protein sequence ID" value="PDW00970.1"/>
    <property type="molecule type" value="Genomic_DNA"/>
</dbReference>
<accession>A0A2A6RED5</accession>
<dbReference type="AlphaFoldDB" id="A0A2A6RED5"/>
<dbReference type="RefSeq" id="WP_097645838.1">
    <property type="nucleotide sequence ID" value="NZ_NQWI01000159.1"/>
</dbReference>
<name>A0A2A6RED5_9CHLR</name>
<evidence type="ECO:0008006" key="3">
    <source>
        <dbReference type="Google" id="ProtNLM"/>
    </source>
</evidence>
<organism evidence="1 2">
    <name type="scientific">Candidatus Viridilinea mediisalina</name>
    <dbReference type="NCBI Taxonomy" id="2024553"/>
    <lineage>
        <taxon>Bacteria</taxon>
        <taxon>Bacillati</taxon>
        <taxon>Chloroflexota</taxon>
        <taxon>Chloroflexia</taxon>
        <taxon>Chloroflexales</taxon>
        <taxon>Chloroflexineae</taxon>
        <taxon>Oscillochloridaceae</taxon>
        <taxon>Candidatus Viridilinea</taxon>
    </lineage>
</organism>
<gene>
    <name evidence="1" type="ORF">CJ255_19935</name>
</gene>
<evidence type="ECO:0000313" key="1">
    <source>
        <dbReference type="EMBL" id="PDW00970.1"/>
    </source>
</evidence>
<dbReference type="OrthoDB" id="9871113at2"/>
<proteinExistence type="predicted"/>
<sequence>MTTTETPTLDHVLILATRLPPADKLRLIERLAPQVAQVLPTTTEMPSTILAELDALVAEATDLGPLDRDSIEVIGEMRR</sequence>
<reference evidence="2" key="1">
    <citation type="submission" date="2017-08" db="EMBL/GenBank/DDBJ databases">
        <authorList>
            <person name="Grouzdev D.S."/>
            <person name="Gaisin V.A."/>
            <person name="Rysina M.S."/>
            <person name="Gorlenko V.M."/>
        </authorList>
    </citation>
    <scope>NUCLEOTIDE SEQUENCE [LARGE SCALE GENOMIC DNA]</scope>
    <source>
        <strain evidence="2">Kir15-3F</strain>
    </source>
</reference>
<protein>
    <recommendedName>
        <fullName evidence="3">Addiction module protein</fullName>
    </recommendedName>
</protein>